<comment type="cofactor">
    <cofactor evidence="1">
        <name>heme</name>
        <dbReference type="ChEBI" id="CHEBI:30413"/>
    </cofactor>
</comment>
<dbReference type="PANTHER" id="PTHR24291">
    <property type="entry name" value="CYTOCHROME P450 FAMILY 4"/>
    <property type="match status" value="1"/>
</dbReference>
<keyword evidence="6" id="KW-0408">Iron</keyword>
<organism evidence="9 10">
    <name type="scientific">Trichonephila clavata</name>
    <name type="common">Joro spider</name>
    <name type="synonym">Nephila clavata</name>
    <dbReference type="NCBI Taxonomy" id="2740835"/>
    <lineage>
        <taxon>Eukaryota</taxon>
        <taxon>Metazoa</taxon>
        <taxon>Ecdysozoa</taxon>
        <taxon>Arthropoda</taxon>
        <taxon>Chelicerata</taxon>
        <taxon>Arachnida</taxon>
        <taxon>Araneae</taxon>
        <taxon>Araneomorphae</taxon>
        <taxon>Entelegynae</taxon>
        <taxon>Araneoidea</taxon>
        <taxon>Nephilidae</taxon>
        <taxon>Trichonephila</taxon>
    </lineage>
</organism>
<evidence type="ECO:0000256" key="3">
    <source>
        <dbReference type="ARBA" id="ARBA00010617"/>
    </source>
</evidence>
<keyword evidence="7" id="KW-0503">Monooxygenase</keyword>
<sequence length="209" mass="24474">MDLSPRGGLLLTRYFFWRRKISQLLPGSKVRLFSVLGNVRDLTSVATKNNRLLFVYFLQLCLAYAKMFPKEKLFCIWMFFHPLIFITKADAIEEVLSSTKLIEKSYLYRWLEPILGTGILSSPFYIWKPRRKILNNCFRYEFLKEHLPILNEKSQFLVKCLKEETCKDFTKIVKPISLCALDIISETILGIHIGAQESKKEPEFIHSAK</sequence>
<dbReference type="AlphaFoldDB" id="A0A8X6KYM6"/>
<evidence type="ECO:0000256" key="2">
    <source>
        <dbReference type="ARBA" id="ARBA00004586"/>
    </source>
</evidence>
<keyword evidence="8" id="KW-0472">Membrane</keyword>
<comment type="similarity">
    <text evidence="3">Belongs to the cytochrome P450 family.</text>
</comment>
<proteinExistence type="inferred from homology"/>
<dbReference type="GO" id="GO:0005789">
    <property type="term" value="C:endoplasmic reticulum membrane"/>
    <property type="evidence" value="ECO:0007669"/>
    <property type="project" value="UniProtKB-SubCell"/>
</dbReference>
<dbReference type="SUPFAM" id="SSF48264">
    <property type="entry name" value="Cytochrome P450"/>
    <property type="match status" value="1"/>
</dbReference>
<dbReference type="PANTHER" id="PTHR24291:SF189">
    <property type="entry name" value="CYTOCHROME P450 4C3-RELATED"/>
    <property type="match status" value="1"/>
</dbReference>
<evidence type="ECO:0000256" key="4">
    <source>
        <dbReference type="ARBA" id="ARBA00022617"/>
    </source>
</evidence>
<dbReference type="InterPro" id="IPR001128">
    <property type="entry name" value="Cyt_P450"/>
</dbReference>
<keyword evidence="5" id="KW-0256">Endoplasmic reticulum</keyword>
<evidence type="ECO:0000256" key="6">
    <source>
        <dbReference type="ARBA" id="ARBA00023004"/>
    </source>
</evidence>
<dbReference type="OrthoDB" id="7697964at2759"/>
<dbReference type="Proteomes" id="UP000887116">
    <property type="component" value="Unassembled WGS sequence"/>
</dbReference>
<comment type="subcellular location">
    <subcellularLocation>
        <location evidence="2">Endoplasmic reticulum membrane</location>
    </subcellularLocation>
</comment>
<name>A0A8X6KYM6_TRICU</name>
<protein>
    <submittedName>
        <fullName evidence="9">Cytochrome P450 4V2</fullName>
    </submittedName>
</protein>
<dbReference type="EMBL" id="BMAO01013640">
    <property type="protein sequence ID" value="GFQ90124.1"/>
    <property type="molecule type" value="Genomic_DNA"/>
</dbReference>
<dbReference type="GO" id="GO:0016705">
    <property type="term" value="F:oxidoreductase activity, acting on paired donors, with incorporation or reduction of molecular oxygen"/>
    <property type="evidence" value="ECO:0007669"/>
    <property type="project" value="InterPro"/>
</dbReference>
<feature type="non-terminal residue" evidence="9">
    <location>
        <position position="1"/>
    </location>
</feature>
<dbReference type="GO" id="GO:0005506">
    <property type="term" value="F:iron ion binding"/>
    <property type="evidence" value="ECO:0007669"/>
    <property type="project" value="InterPro"/>
</dbReference>
<evidence type="ECO:0000256" key="5">
    <source>
        <dbReference type="ARBA" id="ARBA00022824"/>
    </source>
</evidence>
<dbReference type="InterPro" id="IPR050196">
    <property type="entry name" value="Cytochrome_P450_Monoox"/>
</dbReference>
<gene>
    <name evidence="9" type="primary">Cyp4v2</name>
    <name evidence="9" type="ORF">TNCT_234391</name>
</gene>
<comment type="caution">
    <text evidence="9">The sequence shown here is derived from an EMBL/GenBank/DDBJ whole genome shotgun (WGS) entry which is preliminary data.</text>
</comment>
<dbReference type="GO" id="GO:0004497">
    <property type="term" value="F:monooxygenase activity"/>
    <property type="evidence" value="ECO:0007669"/>
    <property type="project" value="UniProtKB-KW"/>
</dbReference>
<evidence type="ECO:0000313" key="9">
    <source>
        <dbReference type="EMBL" id="GFQ90124.1"/>
    </source>
</evidence>
<keyword evidence="4" id="KW-0349">Heme</keyword>
<dbReference type="Gene3D" id="1.10.630.10">
    <property type="entry name" value="Cytochrome P450"/>
    <property type="match status" value="1"/>
</dbReference>
<evidence type="ECO:0000313" key="10">
    <source>
        <dbReference type="Proteomes" id="UP000887116"/>
    </source>
</evidence>
<evidence type="ECO:0000256" key="1">
    <source>
        <dbReference type="ARBA" id="ARBA00001971"/>
    </source>
</evidence>
<dbReference type="InterPro" id="IPR036396">
    <property type="entry name" value="Cyt_P450_sf"/>
</dbReference>
<keyword evidence="7" id="KW-0560">Oxidoreductase</keyword>
<keyword evidence="10" id="KW-1185">Reference proteome</keyword>
<dbReference type="GO" id="GO:0020037">
    <property type="term" value="F:heme binding"/>
    <property type="evidence" value="ECO:0007669"/>
    <property type="project" value="InterPro"/>
</dbReference>
<accession>A0A8X6KYM6</accession>
<reference evidence="9" key="1">
    <citation type="submission" date="2020-07" db="EMBL/GenBank/DDBJ databases">
        <title>Multicomponent nature underlies the extraordinary mechanical properties of spider dragline silk.</title>
        <authorList>
            <person name="Kono N."/>
            <person name="Nakamura H."/>
            <person name="Mori M."/>
            <person name="Yoshida Y."/>
            <person name="Ohtoshi R."/>
            <person name="Malay A.D."/>
            <person name="Moran D.A.P."/>
            <person name="Tomita M."/>
            <person name="Numata K."/>
            <person name="Arakawa K."/>
        </authorList>
    </citation>
    <scope>NUCLEOTIDE SEQUENCE</scope>
</reference>
<dbReference type="Pfam" id="PF00067">
    <property type="entry name" value="p450"/>
    <property type="match status" value="1"/>
</dbReference>
<keyword evidence="4" id="KW-0479">Metal-binding</keyword>
<evidence type="ECO:0000256" key="7">
    <source>
        <dbReference type="ARBA" id="ARBA00023033"/>
    </source>
</evidence>
<evidence type="ECO:0000256" key="8">
    <source>
        <dbReference type="ARBA" id="ARBA00023136"/>
    </source>
</evidence>